<evidence type="ECO:0000313" key="12">
    <source>
        <dbReference type="Proteomes" id="UP001596055"/>
    </source>
</evidence>
<accession>A0ABW0RNV3</accession>
<evidence type="ECO:0000256" key="7">
    <source>
        <dbReference type="ARBA" id="ARBA00039058"/>
    </source>
</evidence>
<evidence type="ECO:0000256" key="10">
    <source>
        <dbReference type="ARBA" id="ARBA00047785"/>
    </source>
</evidence>
<evidence type="ECO:0000256" key="1">
    <source>
        <dbReference type="ARBA" id="ARBA00005189"/>
    </source>
</evidence>
<keyword evidence="12" id="KW-1185">Reference proteome</keyword>
<evidence type="ECO:0000256" key="5">
    <source>
        <dbReference type="ARBA" id="ARBA00023315"/>
    </source>
</evidence>
<evidence type="ECO:0000313" key="11">
    <source>
        <dbReference type="EMBL" id="MFC5545874.1"/>
    </source>
</evidence>
<protein>
    <recommendedName>
        <fullName evidence="8">L-ornithine N(alpha)-acyltransferase</fullName>
        <ecNumber evidence="7">2.3.2.30</ecNumber>
    </recommendedName>
</protein>
<dbReference type="Proteomes" id="UP001596055">
    <property type="component" value="Unassembled WGS sequence"/>
</dbReference>
<organism evidence="11 12">
    <name type="scientific">Marinobacter koreensis</name>
    <dbReference type="NCBI Taxonomy" id="335974"/>
    <lineage>
        <taxon>Bacteria</taxon>
        <taxon>Pseudomonadati</taxon>
        <taxon>Pseudomonadota</taxon>
        <taxon>Gammaproteobacteria</taxon>
        <taxon>Pseudomonadales</taxon>
        <taxon>Marinobacteraceae</taxon>
        <taxon>Marinobacter</taxon>
    </lineage>
</organism>
<evidence type="ECO:0000256" key="2">
    <source>
        <dbReference type="ARBA" id="ARBA00022516"/>
    </source>
</evidence>
<keyword evidence="3" id="KW-0808">Transferase</keyword>
<name>A0ABW0RNV3_9GAMM</name>
<evidence type="ECO:0000256" key="3">
    <source>
        <dbReference type="ARBA" id="ARBA00022679"/>
    </source>
</evidence>
<dbReference type="EMBL" id="JBHSNL010000004">
    <property type="protein sequence ID" value="MFC5545874.1"/>
    <property type="molecule type" value="Genomic_DNA"/>
</dbReference>
<comment type="pathway">
    <text evidence="1">Lipid metabolism.</text>
</comment>
<evidence type="ECO:0000256" key="9">
    <source>
        <dbReference type="ARBA" id="ARBA00045724"/>
    </source>
</evidence>
<comment type="function">
    <text evidence="9">Catalyzes the first step in the biosynthesis of ornithine lipids, which are phosphorus-free membrane lipids. Catalyzes the 3-hydroxyacyl-acyl carrier protein-dependent acylation of ornithine to form lyso-ornithine lipid (LOL).</text>
</comment>
<gene>
    <name evidence="11" type="ORF">ACFPQA_12480</name>
</gene>
<dbReference type="PANTHER" id="PTHR37323">
    <property type="entry name" value="GCN5-RELATED N-ACETYLTRANSFERASE"/>
    <property type="match status" value="1"/>
</dbReference>
<evidence type="ECO:0000256" key="6">
    <source>
        <dbReference type="ARBA" id="ARBA00038095"/>
    </source>
</evidence>
<reference evidence="12" key="1">
    <citation type="journal article" date="2019" name="Int. J. Syst. Evol. Microbiol.">
        <title>The Global Catalogue of Microorganisms (GCM) 10K type strain sequencing project: providing services to taxonomists for standard genome sequencing and annotation.</title>
        <authorList>
            <consortium name="The Broad Institute Genomics Platform"/>
            <consortium name="The Broad Institute Genome Sequencing Center for Infectious Disease"/>
            <person name="Wu L."/>
            <person name="Ma J."/>
        </authorList>
    </citation>
    <scope>NUCLEOTIDE SEQUENCE [LARGE SCALE GENOMIC DNA]</scope>
    <source>
        <strain evidence="12">CGMCC 4.1799</strain>
    </source>
</reference>
<proteinExistence type="inferred from homology"/>
<comment type="caution">
    <text evidence="11">The sequence shown here is derived from an EMBL/GenBank/DDBJ whole genome shotgun (WGS) entry which is preliminary data.</text>
</comment>
<dbReference type="SUPFAM" id="SSF55729">
    <property type="entry name" value="Acyl-CoA N-acyltransferases (Nat)"/>
    <property type="match status" value="1"/>
</dbReference>
<keyword evidence="2" id="KW-0444">Lipid biosynthesis</keyword>
<dbReference type="RefSeq" id="WP_248159975.1">
    <property type="nucleotide sequence ID" value="NZ_JAKZAJ010000005.1"/>
</dbReference>
<keyword evidence="4" id="KW-0443">Lipid metabolism</keyword>
<comment type="catalytic activity">
    <reaction evidence="10">
        <text>a (3R)-hydroxyacyl-[ACP] + L-ornithine = a lyso-ornithine lipid + holo-[ACP] + H(+)</text>
        <dbReference type="Rhea" id="RHEA:20633"/>
        <dbReference type="Rhea" id="RHEA-COMP:9685"/>
        <dbReference type="Rhea" id="RHEA-COMP:9945"/>
        <dbReference type="ChEBI" id="CHEBI:15378"/>
        <dbReference type="ChEBI" id="CHEBI:46911"/>
        <dbReference type="ChEBI" id="CHEBI:64479"/>
        <dbReference type="ChEBI" id="CHEBI:78827"/>
        <dbReference type="ChEBI" id="CHEBI:138482"/>
        <dbReference type="EC" id="2.3.2.30"/>
    </reaction>
    <physiologicalReaction direction="left-to-right" evidence="10">
        <dbReference type="Rhea" id="RHEA:20634"/>
    </physiologicalReaction>
</comment>
<comment type="similarity">
    <text evidence="6">Belongs to the acetyltransferase family. OlsB subfamily.</text>
</comment>
<sequence length="249" mass="27519">MTAMTARARQLTTGITRDPDVIEEAQRLRYDVFSAEYGSDLGATTPGLDADTFDNLCDHLTVRDAESGNLVATTRILHQREVDGVEHFYSAGEFDLSALAQLPGTLAELGRTCVHPDYRNGATISLLWSTLASYLQEHRIDYIIGCASISMADGGHRAWRIANQLQQTYLAEEAFRVSPLKALPHLTHSVSAERPAAIPPLIRTYMRLGARVCGAPCWDPEFRCADLLVLLEVDKLAARYSRHYLGKAS</sequence>
<dbReference type="InterPro" id="IPR016181">
    <property type="entry name" value="Acyl_CoA_acyltransferase"/>
</dbReference>
<dbReference type="Gene3D" id="3.40.630.30">
    <property type="match status" value="1"/>
</dbReference>
<keyword evidence="5" id="KW-0012">Acyltransferase</keyword>
<dbReference type="Pfam" id="PF13444">
    <property type="entry name" value="Acetyltransf_5"/>
    <property type="match status" value="1"/>
</dbReference>
<dbReference type="InterPro" id="IPR052351">
    <property type="entry name" value="Ornithine_N-alpha-AT"/>
</dbReference>
<dbReference type="PANTHER" id="PTHR37323:SF1">
    <property type="entry name" value="L-ORNITHINE N(ALPHA)-ACYLTRANSFERASE"/>
    <property type="match status" value="1"/>
</dbReference>
<evidence type="ECO:0000256" key="4">
    <source>
        <dbReference type="ARBA" id="ARBA00023098"/>
    </source>
</evidence>
<evidence type="ECO:0000256" key="8">
    <source>
        <dbReference type="ARBA" id="ARBA00039866"/>
    </source>
</evidence>
<dbReference type="EC" id="2.3.2.30" evidence="7"/>